<dbReference type="OrthoDB" id="436998at2759"/>
<reference evidence="1" key="1">
    <citation type="submission" date="2021-02" db="EMBL/GenBank/DDBJ databases">
        <authorList>
            <person name="Dougan E. K."/>
            <person name="Rhodes N."/>
            <person name="Thang M."/>
            <person name="Chan C."/>
        </authorList>
    </citation>
    <scope>NUCLEOTIDE SEQUENCE</scope>
</reference>
<evidence type="ECO:0000313" key="2">
    <source>
        <dbReference type="Proteomes" id="UP000604046"/>
    </source>
</evidence>
<dbReference type="EMBL" id="CAJNDS010002101">
    <property type="protein sequence ID" value="CAE7326663.1"/>
    <property type="molecule type" value="Genomic_DNA"/>
</dbReference>
<organism evidence="1 2">
    <name type="scientific">Symbiodinium natans</name>
    <dbReference type="NCBI Taxonomy" id="878477"/>
    <lineage>
        <taxon>Eukaryota</taxon>
        <taxon>Sar</taxon>
        <taxon>Alveolata</taxon>
        <taxon>Dinophyceae</taxon>
        <taxon>Suessiales</taxon>
        <taxon>Symbiodiniaceae</taxon>
        <taxon>Symbiodinium</taxon>
    </lineage>
</organism>
<name>A0A812P2Z4_9DINO</name>
<protein>
    <submittedName>
        <fullName evidence="1">Uncharacterized protein</fullName>
    </submittedName>
</protein>
<accession>A0A812P2Z4</accession>
<evidence type="ECO:0000313" key="1">
    <source>
        <dbReference type="EMBL" id="CAE7326663.1"/>
    </source>
</evidence>
<dbReference type="SUPFAM" id="SSF48452">
    <property type="entry name" value="TPR-like"/>
    <property type="match status" value="2"/>
</dbReference>
<gene>
    <name evidence="1" type="ORF">SNAT2548_LOCUS17101</name>
</gene>
<dbReference type="InterPro" id="IPR011990">
    <property type="entry name" value="TPR-like_helical_dom_sf"/>
</dbReference>
<dbReference type="Gene3D" id="1.25.40.10">
    <property type="entry name" value="Tetratricopeptide repeat domain"/>
    <property type="match status" value="2"/>
</dbReference>
<proteinExistence type="predicted"/>
<comment type="caution">
    <text evidence="1">The sequence shown here is derived from an EMBL/GenBank/DDBJ whole genome shotgun (WGS) entry which is preliminary data.</text>
</comment>
<keyword evidence="2" id="KW-1185">Reference proteome</keyword>
<dbReference type="Proteomes" id="UP000604046">
    <property type="component" value="Unassembled WGS sequence"/>
</dbReference>
<dbReference type="AlphaFoldDB" id="A0A812P2Z4"/>
<sequence>MVCREPGRECVASWPGKYESAWDSLVAGARQGEVSAAVVFLPDGTEHFGCHDEIPPEERLEGKCWCVPLYGEQKKWGCRWWSHWIANIETAVKHDAELQVFFFEGLTGQGKVSSFDTAGAEHLRREEVNSRRKGFMKSQQFKDAVEAGLNELSNEPRWDSSSPRSREVDRLFLTWLPAKDREFLQASEGLGNSQKAEVAWLERKGYSYTEVDVSTWLHVDDVSVPVARSLEPTPKAIGSQMGDLDAALECAEERLAVLRSLHDLSMEANAMMQLANLHIKDDNFEEAERLAKESHDLGKKDRNPRVQIDALLLQAQLLNTKVLEKPEDKAMKPFTDRAVRTVNEALQVAGKAENRGLRALVLFKRAETMVLAGRHQTGLRDVKEATGIFEEMDHYQALGRCLLLSGNIKHALGQEEAGAADVDRADFIAKEIGDQQLADEVQSFRKALEEKRLEKERAAQVQPLGRDSRVPFILGSAEVVMVLTELHTESAQFEDNEVIVGPALCVQLDSEEYENQCVSRN</sequence>